<accession>A0ACC0W0G4</accession>
<evidence type="ECO:0000313" key="2">
    <source>
        <dbReference type="Proteomes" id="UP001163321"/>
    </source>
</evidence>
<gene>
    <name evidence="1" type="ORF">PsorP6_008935</name>
</gene>
<evidence type="ECO:0000313" key="1">
    <source>
        <dbReference type="EMBL" id="KAI9911463.1"/>
    </source>
</evidence>
<organism evidence="1 2">
    <name type="scientific">Peronosclerospora sorghi</name>
    <dbReference type="NCBI Taxonomy" id="230839"/>
    <lineage>
        <taxon>Eukaryota</taxon>
        <taxon>Sar</taxon>
        <taxon>Stramenopiles</taxon>
        <taxon>Oomycota</taxon>
        <taxon>Peronosporomycetes</taxon>
        <taxon>Peronosporales</taxon>
        <taxon>Peronosporaceae</taxon>
        <taxon>Peronosclerospora</taxon>
    </lineage>
</organism>
<reference evidence="1 2" key="1">
    <citation type="journal article" date="2022" name="bioRxiv">
        <title>The genome of the oomycete Peronosclerospora sorghi, a cosmopolitan pathogen of maize and sorghum, is inflated with dispersed pseudogenes.</title>
        <authorList>
            <person name="Fletcher K."/>
            <person name="Martin F."/>
            <person name="Isakeit T."/>
            <person name="Cavanaugh K."/>
            <person name="Magill C."/>
            <person name="Michelmore R."/>
        </authorList>
    </citation>
    <scope>NUCLEOTIDE SEQUENCE [LARGE SCALE GENOMIC DNA]</scope>
    <source>
        <strain evidence="1">P6</strain>
    </source>
</reference>
<protein>
    <submittedName>
        <fullName evidence="1">Uncharacterized protein</fullName>
    </submittedName>
</protein>
<proteinExistence type="predicted"/>
<dbReference type="Proteomes" id="UP001163321">
    <property type="component" value="Chromosome 5"/>
</dbReference>
<comment type="caution">
    <text evidence="1">The sequence shown here is derived from an EMBL/GenBank/DDBJ whole genome shotgun (WGS) entry which is preliminary data.</text>
</comment>
<dbReference type="EMBL" id="CM047584">
    <property type="protein sequence ID" value="KAI9911463.1"/>
    <property type="molecule type" value="Genomic_DNA"/>
</dbReference>
<name>A0ACC0W0G4_9STRA</name>
<keyword evidence="2" id="KW-1185">Reference proteome</keyword>
<sequence length="1735" mass="191283">MNDPFFQEDDGEFDDLYGKPRPSTTSRKLSNSEPLTSQLNSPNTRSFRTSFGASSSVLSISYAHERTRSSASNTTDGVVTAKQHKRIKTYAKSRRKGSKELFNVQWEESVKAVKCGLCKSDFSFVKRKHHCRHCGRVMCSDCSSFLYFELTHRKHRVCVTCNNQLLTEQDDYERKATMESNLNASSSDDSRPLSSLQPLEDDKKASNRQGYKHKEENEKESRYAGVRDPKTAAGAALSRKQTNDVDRQSILNEALFDCADEGWFTEVPDQEIRSREGYSDDGHSTKPSWRDRVKDTYTVTSTTENLAPLTQNTLTAGITGKGYISDQFRYDDISGPGLGHDDDMSLEMPRPEQQVVAPLSTDYYLKSTHFTDNGYVSEQYQYNVVGGSEPDHDEIHPDAMSWPKQSIAITPLMEKNDLKREQSKADATDDSSSQGQDSQPWLSFANIFKSTKRRESLTKKKEKNAKASQSRAHGNENMTLDELNPSYSSQDDPCLLQPTVSTSTTARSTFYDQNADKEVVDDSPGYFEAAMAEREAQNKKEAKQNEQFTRRNTSALPPSTRPRRFSSGHDSYSIVDPPSQTSSSPVEKRTAADVNDTETKGKSSKSFSVALKRFFGVRSKKTTTPIQSARTPPAIEEVDLSKAEHTKKNAFSLQKNTSNSSVLTNAVSGGLSRATIAASNGFLRDEGVIKRHRYTIAEGHFHAEASSSVLVGEATQQQQAQEPARIRRGTFDELFMSPKSFTDQYNSEGAREWIAHEKSDSSRVSASVVGVARFDQPKSVNEGKEVMIGIGNEVLSDGLSVQFARYSTEAWRESAVLSLLNDKQTAAQREDSSFTWSKIRSVPGLETATYAVPLSLQSRTSYDDKLGSVAPYEISSTQSSAPLGSIMDAYKYESSSRQSKDKDSIDDFFASFEETNDYVFDSTSGSYVAARIPARELSASRRVDPSTLQMTEKRKTELDHNFASSAFVSSDNDCVDDEVHEIIVDKISTLESELAALKQLIRNRKSSGSLQSTKRRGTRYDTKSSNRKQSIFESSSSEEENEKTRKKWKTRQSAGKIKQTLVPQRKSSFADLFDDSPTGTSYEALFQIEGKVGGTSTGDESDQDADPTLHPMAVAPKRLSDRSPHTSVIAFDSKADIASLQERRGETHQDNDLSLVLKETPQGTLSSKLDGTQKGSKDPAEEEDSIDALFNALKDHDVAKLYQNDDGDGEDDSPFVLSVSTNDVKDTSVAPGAALESVEPMNGFELSSSYPVKSRDVVESIQDEGDFSINWSKMQTLKSQRLKFRRGESRASTDTTTKGAQVIPNLFDEEVNVKVADVPAKHVVPVSILREEMSTAAVPEKENVDVDGVGHENEASRLGNKDIEFGAVSMAAAEKENVDVDGVGHENEASRLGNKDIEFGAVSMAAAEKEDVDVDGIGQENVAYWLGDKDIEFVAAAMVTETENKSDDEDNAPSKASPMIVSPVEKARSNLRTTSREMRDDAAVDVLLSNVVLISDTDVKTLLQDDATFDIFDKSSDLPIPSLLAEHIDGSDESDDVDNAEKNEAFSFEIQASTKTLGVHVDMPTSSSSAQAVVEPSPPTPTSSAAENVAFGKYATVATVPLQFSSHTSSMDGSQDGGNAVVFDDEPVLGKAESEAFDADWQQLQAKEKERKKRLQVKQRQAQRDKLLRKQGSSVSMHDSSKSKSKSGKKKKKERVHDSTATISSHSKKNASSRGNRRDAEEKASGEPLRSLTEL</sequence>